<sequence>MSTMPGTRAPTPYKPTTTQLVRVTPHSPSSGSPTLTSNAGSVLPVDAPYDFVDGTRGPSLASKSYTCKDRGRGTD</sequence>
<evidence type="ECO:0000256" key="1">
    <source>
        <dbReference type="SAM" id="MobiDB-lite"/>
    </source>
</evidence>
<evidence type="ECO:0000313" key="3">
    <source>
        <dbReference type="Proteomes" id="UP000006514"/>
    </source>
</evidence>
<proteinExistence type="predicted"/>
<dbReference type="EMBL" id="JH687817">
    <property type="protein sequence ID" value="EJD39067.1"/>
    <property type="molecule type" value="Genomic_DNA"/>
</dbReference>
<reference evidence="3" key="1">
    <citation type="journal article" date="2012" name="Science">
        <title>The Paleozoic origin of enzymatic lignin decomposition reconstructed from 31 fungal genomes.</title>
        <authorList>
            <person name="Floudas D."/>
            <person name="Binder M."/>
            <person name="Riley R."/>
            <person name="Barry K."/>
            <person name="Blanchette R.A."/>
            <person name="Henrissat B."/>
            <person name="Martinez A.T."/>
            <person name="Otillar R."/>
            <person name="Spatafora J.W."/>
            <person name="Yadav J.S."/>
            <person name="Aerts A."/>
            <person name="Benoit I."/>
            <person name="Boyd A."/>
            <person name="Carlson A."/>
            <person name="Copeland A."/>
            <person name="Coutinho P.M."/>
            <person name="de Vries R.P."/>
            <person name="Ferreira P."/>
            <person name="Findley K."/>
            <person name="Foster B."/>
            <person name="Gaskell J."/>
            <person name="Glotzer D."/>
            <person name="Gorecki P."/>
            <person name="Heitman J."/>
            <person name="Hesse C."/>
            <person name="Hori C."/>
            <person name="Igarashi K."/>
            <person name="Jurgens J.A."/>
            <person name="Kallen N."/>
            <person name="Kersten P."/>
            <person name="Kohler A."/>
            <person name="Kuees U."/>
            <person name="Kumar T.K.A."/>
            <person name="Kuo A."/>
            <person name="LaButti K."/>
            <person name="Larrondo L.F."/>
            <person name="Lindquist E."/>
            <person name="Ling A."/>
            <person name="Lombard V."/>
            <person name="Lucas S."/>
            <person name="Lundell T."/>
            <person name="Martin R."/>
            <person name="McLaughlin D.J."/>
            <person name="Morgenstern I."/>
            <person name="Morin E."/>
            <person name="Murat C."/>
            <person name="Nagy L.G."/>
            <person name="Nolan M."/>
            <person name="Ohm R.A."/>
            <person name="Patyshakuliyeva A."/>
            <person name="Rokas A."/>
            <person name="Ruiz-Duenas F.J."/>
            <person name="Sabat G."/>
            <person name="Salamov A."/>
            <person name="Samejima M."/>
            <person name="Schmutz J."/>
            <person name="Slot J.C."/>
            <person name="St John F."/>
            <person name="Stenlid J."/>
            <person name="Sun H."/>
            <person name="Sun S."/>
            <person name="Syed K."/>
            <person name="Tsang A."/>
            <person name="Wiebenga A."/>
            <person name="Young D."/>
            <person name="Pisabarro A."/>
            <person name="Eastwood D.C."/>
            <person name="Martin F."/>
            <person name="Cullen D."/>
            <person name="Grigoriev I.V."/>
            <person name="Hibbett D.S."/>
        </authorList>
    </citation>
    <scope>NUCLEOTIDE SEQUENCE [LARGE SCALE GENOMIC DNA]</scope>
    <source>
        <strain evidence="3">TFB10046</strain>
    </source>
</reference>
<protein>
    <submittedName>
        <fullName evidence="2">Uncharacterized protein</fullName>
    </submittedName>
</protein>
<feature type="region of interest" description="Disordered" evidence="1">
    <location>
        <begin position="1"/>
        <end position="75"/>
    </location>
</feature>
<dbReference type="InParanoid" id="J0LIL3"/>
<feature type="compositionally biased region" description="Basic and acidic residues" evidence="1">
    <location>
        <begin position="66"/>
        <end position="75"/>
    </location>
</feature>
<keyword evidence="3" id="KW-1185">Reference proteome</keyword>
<feature type="compositionally biased region" description="Polar residues" evidence="1">
    <location>
        <begin position="14"/>
        <end position="40"/>
    </location>
</feature>
<name>J0LIL3_AURST</name>
<evidence type="ECO:0000313" key="2">
    <source>
        <dbReference type="EMBL" id="EJD39067.1"/>
    </source>
</evidence>
<organism evidence="2 3">
    <name type="scientific">Auricularia subglabra (strain TFB-10046 / SS5)</name>
    <name type="common">White-rot fungus</name>
    <name type="synonym">Auricularia delicata (strain TFB10046)</name>
    <dbReference type="NCBI Taxonomy" id="717982"/>
    <lineage>
        <taxon>Eukaryota</taxon>
        <taxon>Fungi</taxon>
        <taxon>Dikarya</taxon>
        <taxon>Basidiomycota</taxon>
        <taxon>Agaricomycotina</taxon>
        <taxon>Agaricomycetes</taxon>
        <taxon>Auriculariales</taxon>
        <taxon>Auriculariaceae</taxon>
        <taxon>Auricularia</taxon>
    </lineage>
</organism>
<dbReference type="AlphaFoldDB" id="J0LIL3"/>
<accession>J0LIL3</accession>
<dbReference type="Proteomes" id="UP000006514">
    <property type="component" value="Unassembled WGS sequence"/>
</dbReference>
<gene>
    <name evidence="2" type="ORF">AURDEDRAFT_171864</name>
</gene>
<dbReference type="KEGG" id="adl:AURDEDRAFT_171864"/>